<reference evidence="2 3" key="1">
    <citation type="journal article" date="2013" name="Int. J. Syst. Evol. Microbiol.">
        <title>Description of Streptomonospora sediminis sp. nov. and Streptomonospora nanhaiensis sp. nov., and reclassification of Nocardiopsis arabia Hozzein &amp; Goodfellow 2008 as Streptomonospora arabica comb. nov. and emended description of the genus Streptomonospora.</title>
        <authorList>
            <person name="Zhang D.F."/>
            <person name="Pan H.Q."/>
            <person name="He J."/>
            <person name="Zhang X.M."/>
            <person name="Zhang Y.G."/>
            <person name="Klenk H.P."/>
            <person name="Hu J.C."/>
            <person name="Li W.J."/>
        </authorList>
    </citation>
    <scope>NUCLEOTIDE SEQUENCE [LARGE SCALE GENOMIC DNA]</scope>
    <source>
        <strain evidence="2 3">12A09</strain>
    </source>
</reference>
<dbReference type="PANTHER" id="PTHR33164:SF99">
    <property type="entry name" value="MARR FAMILY REGULATORY PROTEIN"/>
    <property type="match status" value="1"/>
</dbReference>
<dbReference type="PROSITE" id="PS50995">
    <property type="entry name" value="HTH_MARR_2"/>
    <property type="match status" value="1"/>
</dbReference>
<organism evidence="2 3">
    <name type="scientific">Streptomonospora nanhaiensis</name>
    <dbReference type="NCBI Taxonomy" id="1323731"/>
    <lineage>
        <taxon>Bacteria</taxon>
        <taxon>Bacillati</taxon>
        <taxon>Actinomycetota</taxon>
        <taxon>Actinomycetes</taxon>
        <taxon>Streptosporangiales</taxon>
        <taxon>Nocardiopsidaceae</taxon>
        <taxon>Streptomonospora</taxon>
    </lineage>
</organism>
<evidence type="ECO:0000259" key="1">
    <source>
        <dbReference type="PROSITE" id="PS50995"/>
    </source>
</evidence>
<dbReference type="Proteomes" id="UP001156498">
    <property type="component" value="Chromosome"/>
</dbReference>
<gene>
    <name evidence="2" type="ORF">OUQ99_16780</name>
</gene>
<dbReference type="InterPro" id="IPR036390">
    <property type="entry name" value="WH_DNA-bd_sf"/>
</dbReference>
<proteinExistence type="predicted"/>
<accession>A0ABY6YF78</accession>
<name>A0ABY6YF78_9ACTN</name>
<dbReference type="InterPro" id="IPR036388">
    <property type="entry name" value="WH-like_DNA-bd_sf"/>
</dbReference>
<dbReference type="InterPro" id="IPR000835">
    <property type="entry name" value="HTH_MarR-typ"/>
</dbReference>
<dbReference type="Gene3D" id="1.10.10.10">
    <property type="entry name" value="Winged helix-like DNA-binding domain superfamily/Winged helix DNA-binding domain"/>
    <property type="match status" value="1"/>
</dbReference>
<dbReference type="RefSeq" id="WP_267944698.1">
    <property type="nucleotide sequence ID" value="NZ_CP113264.1"/>
</dbReference>
<feature type="domain" description="HTH marR-type" evidence="1">
    <location>
        <begin position="1"/>
        <end position="137"/>
    </location>
</feature>
<dbReference type="Pfam" id="PF12802">
    <property type="entry name" value="MarR_2"/>
    <property type="match status" value="1"/>
</dbReference>
<dbReference type="SUPFAM" id="SSF46785">
    <property type="entry name" value="Winged helix' DNA-binding domain"/>
    <property type="match status" value="1"/>
</dbReference>
<keyword evidence="3" id="KW-1185">Reference proteome</keyword>
<evidence type="ECO:0000313" key="3">
    <source>
        <dbReference type="Proteomes" id="UP001156498"/>
    </source>
</evidence>
<dbReference type="SMART" id="SM00347">
    <property type="entry name" value="HTH_MARR"/>
    <property type="match status" value="1"/>
</dbReference>
<dbReference type="PANTHER" id="PTHR33164">
    <property type="entry name" value="TRANSCRIPTIONAL REGULATOR, MARR FAMILY"/>
    <property type="match status" value="1"/>
</dbReference>
<dbReference type="EMBL" id="CP113264">
    <property type="protein sequence ID" value="WAE70895.1"/>
    <property type="molecule type" value="Genomic_DNA"/>
</dbReference>
<protein>
    <submittedName>
        <fullName evidence="2">MarR family winged helix-turn-helix transcriptional regulator</fullName>
    </submittedName>
</protein>
<dbReference type="InterPro" id="IPR039422">
    <property type="entry name" value="MarR/SlyA-like"/>
</dbReference>
<sequence length="139" mass="15238">MTTPELTAVVAATHDIWMRTNDLIGQALAGHQLTPATFQALWAVDPDEPPPSMKVMAERLYCNAPNLTFITNQLADRGLVERAVDPADRRSRVLVLTDKGRAVRDELVRAALEKSPLAVLSDSELKQLMALLGRVVRPG</sequence>
<evidence type="ECO:0000313" key="2">
    <source>
        <dbReference type="EMBL" id="WAE70895.1"/>
    </source>
</evidence>